<dbReference type="EMBL" id="UINC01034651">
    <property type="protein sequence ID" value="SVB25825.1"/>
    <property type="molecule type" value="Genomic_DNA"/>
</dbReference>
<feature type="transmembrane region" description="Helical" evidence="4">
    <location>
        <begin position="30"/>
        <end position="50"/>
    </location>
</feature>
<gene>
    <name evidence="6" type="ORF">METZ01_LOCUS178679</name>
</gene>
<dbReference type="Gene3D" id="1.20.1560.10">
    <property type="entry name" value="ABC transporter type 1, transmembrane domain"/>
    <property type="match status" value="1"/>
</dbReference>
<dbReference type="SUPFAM" id="SSF90123">
    <property type="entry name" value="ABC transporter transmembrane region"/>
    <property type="match status" value="1"/>
</dbReference>
<dbReference type="InterPro" id="IPR036640">
    <property type="entry name" value="ABC1_TM_sf"/>
</dbReference>
<name>A0A382CID4_9ZZZZ</name>
<evidence type="ECO:0000256" key="1">
    <source>
        <dbReference type="ARBA" id="ARBA00022692"/>
    </source>
</evidence>
<dbReference type="AlphaFoldDB" id="A0A382CID4"/>
<feature type="domain" description="ABC transmembrane type-1" evidence="5">
    <location>
        <begin position="36"/>
        <end position="108"/>
    </location>
</feature>
<feature type="transmembrane region" description="Helical" evidence="4">
    <location>
        <begin position="70"/>
        <end position="91"/>
    </location>
</feature>
<sequence length="109" mass="12831">MTQKFQEDEITEKSFDAKLLWRLIAYLKPYWRWVGVALALILLTSFFRQATPYLTKVAVDDHILTGDLEGLDMVSLTFLIFLILQFITNYAERYITKITGQWAMYDIRA</sequence>
<evidence type="ECO:0000259" key="5">
    <source>
        <dbReference type="PROSITE" id="PS50929"/>
    </source>
</evidence>
<evidence type="ECO:0000313" key="6">
    <source>
        <dbReference type="EMBL" id="SVB25825.1"/>
    </source>
</evidence>
<dbReference type="GO" id="GO:0005524">
    <property type="term" value="F:ATP binding"/>
    <property type="evidence" value="ECO:0007669"/>
    <property type="project" value="InterPro"/>
</dbReference>
<dbReference type="GO" id="GO:0140359">
    <property type="term" value="F:ABC-type transporter activity"/>
    <property type="evidence" value="ECO:0007669"/>
    <property type="project" value="InterPro"/>
</dbReference>
<organism evidence="6">
    <name type="scientific">marine metagenome</name>
    <dbReference type="NCBI Taxonomy" id="408172"/>
    <lineage>
        <taxon>unclassified sequences</taxon>
        <taxon>metagenomes</taxon>
        <taxon>ecological metagenomes</taxon>
    </lineage>
</organism>
<keyword evidence="2 4" id="KW-1133">Transmembrane helix</keyword>
<reference evidence="6" key="1">
    <citation type="submission" date="2018-05" db="EMBL/GenBank/DDBJ databases">
        <authorList>
            <person name="Lanie J.A."/>
            <person name="Ng W.-L."/>
            <person name="Kazmierczak K.M."/>
            <person name="Andrzejewski T.M."/>
            <person name="Davidsen T.M."/>
            <person name="Wayne K.J."/>
            <person name="Tettelin H."/>
            <person name="Glass J.I."/>
            <person name="Rusch D."/>
            <person name="Podicherti R."/>
            <person name="Tsui H.-C.T."/>
            <person name="Winkler M.E."/>
        </authorList>
    </citation>
    <scope>NUCLEOTIDE SEQUENCE</scope>
</reference>
<dbReference type="GO" id="GO:0016020">
    <property type="term" value="C:membrane"/>
    <property type="evidence" value="ECO:0007669"/>
    <property type="project" value="InterPro"/>
</dbReference>
<dbReference type="InterPro" id="IPR011527">
    <property type="entry name" value="ABC1_TM_dom"/>
</dbReference>
<evidence type="ECO:0000256" key="4">
    <source>
        <dbReference type="SAM" id="Phobius"/>
    </source>
</evidence>
<proteinExistence type="predicted"/>
<keyword evidence="3 4" id="KW-0472">Membrane</keyword>
<evidence type="ECO:0000256" key="2">
    <source>
        <dbReference type="ARBA" id="ARBA00022989"/>
    </source>
</evidence>
<dbReference type="Pfam" id="PF00664">
    <property type="entry name" value="ABC_membrane"/>
    <property type="match status" value="1"/>
</dbReference>
<protein>
    <recommendedName>
        <fullName evidence="5">ABC transmembrane type-1 domain-containing protein</fullName>
    </recommendedName>
</protein>
<accession>A0A382CID4</accession>
<keyword evidence="1 4" id="KW-0812">Transmembrane</keyword>
<dbReference type="PROSITE" id="PS50929">
    <property type="entry name" value="ABC_TM1F"/>
    <property type="match status" value="1"/>
</dbReference>
<evidence type="ECO:0000256" key="3">
    <source>
        <dbReference type="ARBA" id="ARBA00023136"/>
    </source>
</evidence>
<feature type="non-terminal residue" evidence="6">
    <location>
        <position position="109"/>
    </location>
</feature>